<gene>
    <name evidence="5" type="ORF">CONPUDRAFT_128756</name>
</gene>
<dbReference type="SUPFAM" id="SSF52283">
    <property type="entry name" value="Formate/glycerate dehydrogenase catalytic domain-like"/>
    <property type="match status" value="1"/>
</dbReference>
<dbReference type="InterPro" id="IPR036291">
    <property type="entry name" value="NAD(P)-bd_dom_sf"/>
</dbReference>
<dbReference type="FunFam" id="3.40.50.720:FF:000072">
    <property type="entry name" value="Saccharopine dehydrogenase [NADP(+), L-glutamate-forming]"/>
    <property type="match status" value="1"/>
</dbReference>
<keyword evidence="3" id="KW-0457">Lysine biosynthesis</keyword>
<dbReference type="GO" id="GO:0005737">
    <property type="term" value="C:cytoplasm"/>
    <property type="evidence" value="ECO:0007669"/>
    <property type="project" value="TreeGrafter"/>
</dbReference>
<dbReference type="InterPro" id="IPR051168">
    <property type="entry name" value="AASS"/>
</dbReference>
<feature type="domain" description="Alanine dehydrogenase/pyridine nucleotide transhydrogenase N-terminal" evidence="4">
    <location>
        <begin position="40"/>
        <end position="189"/>
    </location>
</feature>
<comment type="caution">
    <text evidence="5">The sequence shown here is derived from an EMBL/GenBank/DDBJ whole genome shotgun (WGS) entry which is preliminary data.</text>
</comment>
<organism evidence="5 6">
    <name type="scientific">Coniophora puteana (strain RWD-64-598)</name>
    <name type="common">Brown rot fungus</name>
    <dbReference type="NCBI Taxonomy" id="741705"/>
    <lineage>
        <taxon>Eukaryota</taxon>
        <taxon>Fungi</taxon>
        <taxon>Dikarya</taxon>
        <taxon>Basidiomycota</taxon>
        <taxon>Agaricomycotina</taxon>
        <taxon>Agaricomycetes</taxon>
        <taxon>Agaricomycetidae</taxon>
        <taxon>Boletales</taxon>
        <taxon>Coniophorineae</taxon>
        <taxon>Coniophoraceae</taxon>
        <taxon>Coniophora</taxon>
    </lineage>
</organism>
<evidence type="ECO:0000313" key="6">
    <source>
        <dbReference type="Proteomes" id="UP000053558"/>
    </source>
</evidence>
<reference evidence="6" key="1">
    <citation type="journal article" date="2012" name="Science">
        <title>The Paleozoic origin of enzymatic lignin decomposition reconstructed from 31 fungal genomes.</title>
        <authorList>
            <person name="Floudas D."/>
            <person name="Binder M."/>
            <person name="Riley R."/>
            <person name="Barry K."/>
            <person name="Blanchette R.A."/>
            <person name="Henrissat B."/>
            <person name="Martinez A.T."/>
            <person name="Otillar R."/>
            <person name="Spatafora J.W."/>
            <person name="Yadav J.S."/>
            <person name="Aerts A."/>
            <person name="Benoit I."/>
            <person name="Boyd A."/>
            <person name="Carlson A."/>
            <person name="Copeland A."/>
            <person name="Coutinho P.M."/>
            <person name="de Vries R.P."/>
            <person name="Ferreira P."/>
            <person name="Findley K."/>
            <person name="Foster B."/>
            <person name="Gaskell J."/>
            <person name="Glotzer D."/>
            <person name="Gorecki P."/>
            <person name="Heitman J."/>
            <person name="Hesse C."/>
            <person name="Hori C."/>
            <person name="Igarashi K."/>
            <person name="Jurgens J.A."/>
            <person name="Kallen N."/>
            <person name="Kersten P."/>
            <person name="Kohler A."/>
            <person name="Kuees U."/>
            <person name="Kumar T.K.A."/>
            <person name="Kuo A."/>
            <person name="LaButti K."/>
            <person name="Larrondo L.F."/>
            <person name="Lindquist E."/>
            <person name="Ling A."/>
            <person name="Lombard V."/>
            <person name="Lucas S."/>
            <person name="Lundell T."/>
            <person name="Martin R."/>
            <person name="McLaughlin D.J."/>
            <person name="Morgenstern I."/>
            <person name="Morin E."/>
            <person name="Murat C."/>
            <person name="Nagy L.G."/>
            <person name="Nolan M."/>
            <person name="Ohm R.A."/>
            <person name="Patyshakuliyeva A."/>
            <person name="Rokas A."/>
            <person name="Ruiz-Duenas F.J."/>
            <person name="Sabat G."/>
            <person name="Salamov A."/>
            <person name="Samejima M."/>
            <person name="Schmutz J."/>
            <person name="Slot J.C."/>
            <person name="St John F."/>
            <person name="Stenlid J."/>
            <person name="Sun H."/>
            <person name="Sun S."/>
            <person name="Syed K."/>
            <person name="Tsang A."/>
            <person name="Wiebenga A."/>
            <person name="Young D."/>
            <person name="Pisabarro A."/>
            <person name="Eastwood D.C."/>
            <person name="Martin F."/>
            <person name="Cullen D."/>
            <person name="Grigoriev I.V."/>
            <person name="Hibbett D.S."/>
        </authorList>
    </citation>
    <scope>NUCLEOTIDE SEQUENCE [LARGE SCALE GENOMIC DNA]</scope>
    <source>
        <strain evidence="6">RWD-64-598 SS2</strain>
    </source>
</reference>
<dbReference type="PANTHER" id="PTHR11133">
    <property type="entry name" value="SACCHAROPINE DEHYDROGENASE"/>
    <property type="match status" value="1"/>
</dbReference>
<dbReference type="GeneID" id="19200142"/>
<name>A0A5M3MFS3_CONPW</name>
<evidence type="ECO:0000256" key="1">
    <source>
        <dbReference type="ARBA" id="ARBA00022857"/>
    </source>
</evidence>
<evidence type="ECO:0000259" key="4">
    <source>
        <dbReference type="SMART" id="SM01003"/>
    </source>
</evidence>
<dbReference type="InterPro" id="IPR032095">
    <property type="entry name" value="Sacchrp_dh-like_C"/>
</dbReference>
<dbReference type="SUPFAM" id="SSF55347">
    <property type="entry name" value="Glyceraldehyde-3-phosphate dehydrogenase-like, C-terminal domain"/>
    <property type="match status" value="1"/>
</dbReference>
<dbReference type="RefSeq" id="XP_007772122.1">
    <property type="nucleotide sequence ID" value="XM_007773932.1"/>
</dbReference>
<keyword evidence="2" id="KW-0560">Oxidoreductase</keyword>
<dbReference type="GO" id="GO:0019878">
    <property type="term" value="P:lysine biosynthetic process via aminoadipic acid"/>
    <property type="evidence" value="ECO:0007669"/>
    <property type="project" value="TreeGrafter"/>
</dbReference>
<evidence type="ECO:0000256" key="3">
    <source>
        <dbReference type="ARBA" id="ARBA00023154"/>
    </source>
</evidence>
<evidence type="ECO:0000313" key="5">
    <source>
        <dbReference type="EMBL" id="EIW77770.1"/>
    </source>
</evidence>
<dbReference type="Gene3D" id="1.10.1870.10">
    <property type="entry name" value="Domain 3, Saccharopine reductase"/>
    <property type="match status" value="1"/>
</dbReference>
<dbReference type="InterPro" id="IPR007886">
    <property type="entry name" value="AlaDH/PNT_N"/>
</dbReference>
<keyword evidence="6" id="KW-1185">Reference proteome</keyword>
<dbReference type="CDD" id="cd12189">
    <property type="entry name" value="LKR_SDH_like"/>
    <property type="match status" value="1"/>
</dbReference>
<dbReference type="OMA" id="TPHVHDI"/>
<dbReference type="KEGG" id="cput:CONPUDRAFT_128756"/>
<evidence type="ECO:0000256" key="2">
    <source>
        <dbReference type="ARBA" id="ARBA00023002"/>
    </source>
</evidence>
<dbReference type="Gene3D" id="3.30.360.10">
    <property type="entry name" value="Dihydrodipicolinate Reductase, domain 2"/>
    <property type="match status" value="1"/>
</dbReference>
<dbReference type="PANTHER" id="PTHR11133:SF22">
    <property type="entry name" value="ALPHA-AMINOADIPIC SEMIALDEHYDE SYNTHASE, MITOCHONDRIAL"/>
    <property type="match status" value="1"/>
</dbReference>
<dbReference type="InterPro" id="IPR005097">
    <property type="entry name" value="Sacchrp_dh_NADP-bd"/>
</dbReference>
<dbReference type="GO" id="GO:0004753">
    <property type="term" value="F:saccharopine dehydrogenase activity"/>
    <property type="evidence" value="ECO:0007669"/>
    <property type="project" value="TreeGrafter"/>
</dbReference>
<dbReference type="SUPFAM" id="SSF51735">
    <property type="entry name" value="NAD(P)-binding Rossmann-fold domains"/>
    <property type="match status" value="1"/>
</dbReference>
<accession>A0A5M3MFS3</accession>
<sequence length="986" mass="107996">MSTAAGLRQSSRSLLKKQAKRTLNHSLRLSSTTTSQVTLGLRREDPARIWERRCPLTPDAVSELVEKDGVRVLVQDCDRRVFPVDEFVKAGATIHPTLEPAHVILGIKETPLNELVTTPVASDSGKPMARTQLMFSHTIKGQPYNMELLSRFLGTGEDAKLLPRLIDYELLTGEDGKRTVGFGWFAGVAGALESLSAMSQAHLEMGIASPFLHTPRPHTHPSIPSIRAALKGIGEEIKKDGTPKSLGPFVIASFLTTGQVTQGCLSILQDLPIVNVKVEDLPALVSNPGTNLHQVYLVHALPKDYLTRPDGGQFLRDHYYRNPDQYKSEFDTKVAPYLTLLLNGVGWQPSFPRLMTNEQLATALTLANQVGPARFRCIGDISCDIQGGLEFLPRESTVSEPFFNHRPEGLPAHLPSVQIMSVDILPTTLPLDASQHFCGVLMPYLRSLIKEYKGEKNGKEHAKSLNRATVARHGVLQSQHAWLEENVNKWRAESGKTASAGASAAVTNTPKKKVLLLGSGMVAGPTIDELCKHQDVEMIVASNLLSEADNLTKHHQNAKSQLLDVSDATKVGELISQADLVISLLPVPFHPQIAELCIQHKKHMVTASYISAQMRELNDKAEAANVLLLNEIGLDPGIDHCSTYSLLDKLKSENKRVTSYISFCGGLPAPEHADVPLGYKFSWSPKGVLTAAKNSAVFKLNGKPRHIFADELLRRYFPDVPISNTLKFEGLANRDSNAYIKTYDLPKSKEMSTMLRGTLRYPGFADLMQLFKGIGLLSSTPETKIQLESWNDLTRQVFQSSFGVKFSKKPSSLESAFRDIMSIDDASKLLQALEWLEIAPSKDRAASRLPPVPKQPTLPIDLLATILAHKLAYAPGERDMVVMSHEVVASGEKDVKECHTADLVVYGTPRASAMSLCVGLPVAFAAREILSGKVRMRGVRGPSDPSVYTPVLDGLAAVGIGMKENVKLYNPGMESVLAKGLERPLL</sequence>
<dbReference type="Gene3D" id="3.40.50.720">
    <property type="entry name" value="NAD(P)-binding Rossmann-like Domain"/>
    <property type="match status" value="2"/>
</dbReference>
<dbReference type="Pfam" id="PF05222">
    <property type="entry name" value="AlaDh_PNT_N"/>
    <property type="match status" value="1"/>
</dbReference>
<protein>
    <recommendedName>
        <fullName evidence="4">Alanine dehydrogenase/pyridine nucleotide transhydrogenase N-terminal domain-containing protein</fullName>
    </recommendedName>
</protein>
<dbReference type="SMART" id="SM01003">
    <property type="entry name" value="AlaDh_PNT_N"/>
    <property type="match status" value="1"/>
</dbReference>
<keyword evidence="1" id="KW-0521">NADP</keyword>
<dbReference type="Pfam" id="PF16653">
    <property type="entry name" value="Sacchrp_dh_C"/>
    <property type="match status" value="1"/>
</dbReference>
<dbReference type="Pfam" id="PF03435">
    <property type="entry name" value="Sacchrp_dh_NADP"/>
    <property type="match status" value="1"/>
</dbReference>
<keyword evidence="3" id="KW-0028">Amino-acid biosynthesis</keyword>
<proteinExistence type="predicted"/>
<dbReference type="OrthoDB" id="10059875at2759"/>
<dbReference type="AlphaFoldDB" id="A0A5M3MFS3"/>
<dbReference type="Proteomes" id="UP000053558">
    <property type="component" value="Unassembled WGS sequence"/>
</dbReference>
<dbReference type="EMBL" id="JH711583">
    <property type="protein sequence ID" value="EIW77770.1"/>
    <property type="molecule type" value="Genomic_DNA"/>
</dbReference>